<dbReference type="Gene3D" id="3.40.80.10">
    <property type="entry name" value="Peptidoglycan recognition protein-like"/>
    <property type="match status" value="1"/>
</dbReference>
<dbReference type="SMART" id="SM00644">
    <property type="entry name" value="Ami_2"/>
    <property type="match status" value="1"/>
</dbReference>
<accession>Q07PU2</accession>
<dbReference type="GO" id="GO:0071555">
    <property type="term" value="P:cell wall organization"/>
    <property type="evidence" value="ECO:0007669"/>
    <property type="project" value="UniProtKB-KW"/>
</dbReference>
<dbReference type="InterPro" id="IPR036365">
    <property type="entry name" value="PGBD-like_sf"/>
</dbReference>
<dbReference type="InterPro" id="IPR051206">
    <property type="entry name" value="NAMLAA_amidase_2"/>
</dbReference>
<dbReference type="InterPro" id="IPR036366">
    <property type="entry name" value="PGBDSf"/>
</dbReference>
<dbReference type="KEGG" id="rpe:RPE_2098"/>
<dbReference type="CDD" id="cd06583">
    <property type="entry name" value="PGRP"/>
    <property type="match status" value="1"/>
</dbReference>
<organism evidence="7">
    <name type="scientific">Rhodopseudomonas palustris (strain BisA53)</name>
    <dbReference type="NCBI Taxonomy" id="316055"/>
    <lineage>
        <taxon>Bacteria</taxon>
        <taxon>Pseudomonadati</taxon>
        <taxon>Pseudomonadota</taxon>
        <taxon>Alphaproteobacteria</taxon>
        <taxon>Hyphomicrobiales</taxon>
        <taxon>Nitrobacteraceae</taxon>
        <taxon>Rhodopseudomonas</taxon>
    </lineage>
</organism>
<dbReference type="AlphaFoldDB" id="Q07PU2"/>
<dbReference type="PANTHER" id="PTHR30417:SF1">
    <property type="entry name" value="N-ACETYLMURAMOYL-L-ALANINE AMIDASE AMID"/>
    <property type="match status" value="1"/>
</dbReference>
<evidence type="ECO:0000256" key="3">
    <source>
        <dbReference type="ARBA" id="ARBA00011901"/>
    </source>
</evidence>
<evidence type="ECO:0000313" key="7">
    <source>
        <dbReference type="EMBL" id="ABJ06042.1"/>
    </source>
</evidence>
<dbReference type="SUPFAM" id="SSF47090">
    <property type="entry name" value="PGBD-like"/>
    <property type="match status" value="1"/>
</dbReference>
<name>Q07PU2_RHOP5</name>
<dbReference type="GO" id="GO:0009253">
    <property type="term" value="P:peptidoglycan catabolic process"/>
    <property type="evidence" value="ECO:0007669"/>
    <property type="project" value="InterPro"/>
</dbReference>
<dbReference type="PANTHER" id="PTHR30417">
    <property type="entry name" value="N-ACETYLMURAMOYL-L-ALANINE AMIDASE AMID"/>
    <property type="match status" value="1"/>
</dbReference>
<comment type="similarity">
    <text evidence="2">Belongs to the N-acetylmuramoyl-L-alanine amidase 2 family.</text>
</comment>
<reference evidence="7" key="1">
    <citation type="submission" date="2006-09" db="EMBL/GenBank/DDBJ databases">
        <title>Complete sequence of Rhodopseudomonas palustris BisA53.</title>
        <authorList>
            <consortium name="US DOE Joint Genome Institute"/>
            <person name="Copeland A."/>
            <person name="Lucas S."/>
            <person name="Lapidus A."/>
            <person name="Barry K."/>
            <person name="Detter J.C."/>
            <person name="Glavina del Rio T."/>
            <person name="Hammon N."/>
            <person name="Israni S."/>
            <person name="Dalin E."/>
            <person name="Tice H."/>
            <person name="Pitluck S."/>
            <person name="Chain P."/>
            <person name="Malfatti S."/>
            <person name="Shin M."/>
            <person name="Vergez L."/>
            <person name="Schmutz J."/>
            <person name="Larimer F."/>
            <person name="Land M."/>
            <person name="Hauser L."/>
            <person name="Pelletier D.A."/>
            <person name="Kyrpides N."/>
            <person name="Kim E."/>
            <person name="Harwood C.S."/>
            <person name="Oda Y."/>
            <person name="Richardson P."/>
        </authorList>
    </citation>
    <scope>NUCLEOTIDE SEQUENCE [LARGE SCALE GENOMIC DNA]</scope>
    <source>
        <strain evidence="7">BisA53</strain>
    </source>
</reference>
<dbReference type="SUPFAM" id="SSF55846">
    <property type="entry name" value="N-acetylmuramoyl-L-alanine amidase-like"/>
    <property type="match status" value="1"/>
</dbReference>
<evidence type="ECO:0000256" key="1">
    <source>
        <dbReference type="ARBA" id="ARBA00001561"/>
    </source>
</evidence>
<proteinExistence type="inferred from homology"/>
<sequence length="294" mass="31818">MLSGSFAAARQDPKRRRALPIPKSVADMKIFTPDSSVVSDVIPSPNFGDRNKGRAPDMIVLHYTGMPDVEGALARLCQDGTEVSAHYVVLEDGRIVQCVPEAKRAWHAGLAFWAGEEDINSCSIGIEIVNRGHDWGYPDFPLRQVAAVIALCRGIIIRRGIQPHRVLAHSDVAPARKQDPGEKFPWRALWDSGVGHWVPAAPIVRGDVMKLGSDGDAVLALQRALAEYGYGLTPSGHYNAATAEVVTAFQRHFRPQKVDGIADTSTLATLHALLSGLPARQAMQGAADVLANRQ</sequence>
<dbReference type="GO" id="GO:0009254">
    <property type="term" value="P:peptidoglycan turnover"/>
    <property type="evidence" value="ECO:0007669"/>
    <property type="project" value="TreeGrafter"/>
</dbReference>
<dbReference type="InterPro" id="IPR002502">
    <property type="entry name" value="Amidase_domain"/>
</dbReference>
<feature type="domain" description="N-acetylmuramoyl-L-alanine amidase" evidence="6">
    <location>
        <begin position="44"/>
        <end position="181"/>
    </location>
</feature>
<evidence type="ECO:0000259" key="6">
    <source>
        <dbReference type="SMART" id="SM00644"/>
    </source>
</evidence>
<dbReference type="InterPro" id="IPR036505">
    <property type="entry name" value="Amidase/PGRP_sf"/>
</dbReference>
<comment type="catalytic activity">
    <reaction evidence="1">
        <text>Hydrolyzes the link between N-acetylmuramoyl residues and L-amino acid residues in certain cell-wall glycopeptides.</text>
        <dbReference type="EC" id="3.5.1.28"/>
    </reaction>
</comment>
<evidence type="ECO:0000256" key="5">
    <source>
        <dbReference type="ARBA" id="ARBA00023316"/>
    </source>
</evidence>
<dbReference type="InterPro" id="IPR002477">
    <property type="entry name" value="Peptidoglycan-bd-like"/>
</dbReference>
<keyword evidence="5" id="KW-0961">Cell wall biogenesis/degradation</keyword>
<gene>
    <name evidence="7" type="ordered locus">RPE_2098</name>
</gene>
<dbReference type="Gene3D" id="1.10.101.10">
    <property type="entry name" value="PGBD-like superfamily/PGBD"/>
    <property type="match status" value="1"/>
</dbReference>
<dbReference type="EC" id="3.5.1.28" evidence="3"/>
<dbReference type="eggNOG" id="COG3023">
    <property type="taxonomic scope" value="Bacteria"/>
</dbReference>
<dbReference type="EMBL" id="CP000463">
    <property type="protein sequence ID" value="ABJ06042.1"/>
    <property type="molecule type" value="Genomic_DNA"/>
</dbReference>
<dbReference type="STRING" id="316055.RPE_2098"/>
<protein>
    <recommendedName>
        <fullName evidence="3">N-acetylmuramoyl-L-alanine amidase</fullName>
        <ecNumber evidence="3">3.5.1.28</ecNumber>
    </recommendedName>
</protein>
<dbReference type="Pfam" id="PF01471">
    <property type="entry name" value="PG_binding_1"/>
    <property type="match status" value="1"/>
</dbReference>
<evidence type="ECO:0000256" key="2">
    <source>
        <dbReference type="ARBA" id="ARBA00007553"/>
    </source>
</evidence>
<keyword evidence="4" id="KW-0378">Hydrolase</keyword>
<dbReference type="GO" id="GO:0008745">
    <property type="term" value="F:N-acetylmuramoyl-L-alanine amidase activity"/>
    <property type="evidence" value="ECO:0007669"/>
    <property type="project" value="UniProtKB-EC"/>
</dbReference>
<dbReference type="OrthoDB" id="9794842at2"/>
<dbReference type="GO" id="GO:0019867">
    <property type="term" value="C:outer membrane"/>
    <property type="evidence" value="ECO:0007669"/>
    <property type="project" value="TreeGrafter"/>
</dbReference>
<evidence type="ECO:0000256" key="4">
    <source>
        <dbReference type="ARBA" id="ARBA00022801"/>
    </source>
</evidence>
<dbReference type="HOGENOM" id="CLU_049290_2_2_5"/>
<dbReference type="Pfam" id="PF01510">
    <property type="entry name" value="Amidase_2"/>
    <property type="match status" value="1"/>
</dbReference>